<dbReference type="PANTHER" id="PTHR10286">
    <property type="entry name" value="INORGANIC PYROPHOSPHATASE"/>
    <property type="match status" value="1"/>
</dbReference>
<dbReference type="GO" id="GO:0006796">
    <property type="term" value="P:phosphate-containing compound metabolic process"/>
    <property type="evidence" value="ECO:0007669"/>
    <property type="project" value="InterPro"/>
</dbReference>
<evidence type="ECO:0000256" key="1">
    <source>
        <dbReference type="ARBA" id="ARBA00001946"/>
    </source>
</evidence>
<evidence type="ECO:0000256" key="5">
    <source>
        <dbReference type="ARBA" id="ARBA00022801"/>
    </source>
</evidence>
<protein>
    <recommendedName>
        <fullName evidence="3">inorganic diphosphatase</fullName>
        <ecNumber evidence="3">3.6.1.1</ecNumber>
    </recommendedName>
</protein>
<dbReference type="CDD" id="cd00412">
    <property type="entry name" value="pyrophosphatase"/>
    <property type="match status" value="1"/>
</dbReference>
<organism evidence="8 9">
    <name type="scientific">Symbiochloris irregularis</name>
    <dbReference type="NCBI Taxonomy" id="706552"/>
    <lineage>
        <taxon>Eukaryota</taxon>
        <taxon>Viridiplantae</taxon>
        <taxon>Chlorophyta</taxon>
        <taxon>core chlorophytes</taxon>
        <taxon>Trebouxiophyceae</taxon>
        <taxon>Trebouxiales</taxon>
        <taxon>Trebouxiaceae</taxon>
        <taxon>Symbiochloris</taxon>
    </lineage>
</organism>
<dbReference type="SUPFAM" id="SSF50324">
    <property type="entry name" value="Inorganic pyrophosphatase"/>
    <property type="match status" value="1"/>
</dbReference>
<sequence>MPCPTCACQARPIVQRQRPVTALRPAPSATRFLRTAVQAQASYTTEEKGSSNTLEYRLFLQQKGQTISTWHDIPLYGDNGTVNFICEIPKESAAKMEVATDEDKTPIKQDIKKGKLRFYPYNINWNYGLLPQTWEDPAVAGGKEVDNSAGDNDPVDVVEIGSKTGEMGGVYPVKPLAILAMIDDGELDWKVVAIRTDDPKASSVNDVEDVEREFPGELEKIRVWFRDYKTPDGKPQNKFGYNDKPQNKDFTLKIIAETHEAYNRLKSGERENTEELALA</sequence>
<keyword evidence="6" id="KW-0460">Magnesium</keyword>
<dbReference type="EC" id="3.6.1.1" evidence="3"/>
<gene>
    <name evidence="8" type="ORF">WJX73_010667</name>
</gene>
<evidence type="ECO:0000256" key="4">
    <source>
        <dbReference type="ARBA" id="ARBA00022723"/>
    </source>
</evidence>
<comment type="cofactor">
    <cofactor evidence="1">
        <name>Mg(2+)</name>
        <dbReference type="ChEBI" id="CHEBI:18420"/>
    </cofactor>
</comment>
<evidence type="ECO:0000256" key="2">
    <source>
        <dbReference type="ARBA" id="ARBA00006220"/>
    </source>
</evidence>
<dbReference type="GO" id="GO:0004427">
    <property type="term" value="F:inorganic diphosphate phosphatase activity"/>
    <property type="evidence" value="ECO:0007669"/>
    <property type="project" value="UniProtKB-EC"/>
</dbReference>
<comment type="caution">
    <text evidence="8">The sequence shown here is derived from an EMBL/GenBank/DDBJ whole genome shotgun (WGS) entry which is preliminary data.</text>
</comment>
<dbReference type="GO" id="GO:0000287">
    <property type="term" value="F:magnesium ion binding"/>
    <property type="evidence" value="ECO:0007669"/>
    <property type="project" value="InterPro"/>
</dbReference>
<comment type="similarity">
    <text evidence="2">Belongs to the PPase family.</text>
</comment>
<name>A0AAW1PI12_9CHLO</name>
<keyword evidence="5" id="KW-0378">Hydrolase</keyword>
<dbReference type="InterPro" id="IPR036649">
    <property type="entry name" value="Pyrophosphatase_sf"/>
</dbReference>
<evidence type="ECO:0000313" key="9">
    <source>
        <dbReference type="Proteomes" id="UP001465755"/>
    </source>
</evidence>
<dbReference type="Proteomes" id="UP001465755">
    <property type="component" value="Unassembled WGS sequence"/>
</dbReference>
<dbReference type="FunFam" id="3.90.80.10:FF:000007">
    <property type="entry name" value="Inorganic pyrophosphatase, mitochondrial"/>
    <property type="match status" value="1"/>
</dbReference>
<dbReference type="EMBL" id="JALJOQ010000030">
    <property type="protein sequence ID" value="KAK9807464.1"/>
    <property type="molecule type" value="Genomic_DNA"/>
</dbReference>
<dbReference type="GO" id="GO:0005737">
    <property type="term" value="C:cytoplasm"/>
    <property type="evidence" value="ECO:0007669"/>
    <property type="project" value="InterPro"/>
</dbReference>
<dbReference type="AlphaFoldDB" id="A0AAW1PI12"/>
<dbReference type="Gene3D" id="3.90.80.10">
    <property type="entry name" value="Inorganic pyrophosphatase"/>
    <property type="match status" value="1"/>
</dbReference>
<evidence type="ECO:0000256" key="3">
    <source>
        <dbReference type="ARBA" id="ARBA00012146"/>
    </source>
</evidence>
<accession>A0AAW1PI12</accession>
<evidence type="ECO:0000256" key="7">
    <source>
        <dbReference type="ARBA" id="ARBA00047820"/>
    </source>
</evidence>
<reference evidence="8 9" key="1">
    <citation type="journal article" date="2024" name="Nat. Commun.">
        <title>Phylogenomics reveals the evolutionary origins of lichenization in chlorophyte algae.</title>
        <authorList>
            <person name="Puginier C."/>
            <person name="Libourel C."/>
            <person name="Otte J."/>
            <person name="Skaloud P."/>
            <person name="Haon M."/>
            <person name="Grisel S."/>
            <person name="Petersen M."/>
            <person name="Berrin J.G."/>
            <person name="Delaux P.M."/>
            <person name="Dal Grande F."/>
            <person name="Keller J."/>
        </authorList>
    </citation>
    <scope>NUCLEOTIDE SEQUENCE [LARGE SCALE GENOMIC DNA]</scope>
    <source>
        <strain evidence="8 9">SAG 2036</strain>
    </source>
</reference>
<evidence type="ECO:0000313" key="8">
    <source>
        <dbReference type="EMBL" id="KAK9807464.1"/>
    </source>
</evidence>
<keyword evidence="4" id="KW-0479">Metal-binding</keyword>
<keyword evidence="9" id="KW-1185">Reference proteome</keyword>
<dbReference type="Pfam" id="PF00719">
    <property type="entry name" value="Pyrophosphatase"/>
    <property type="match status" value="1"/>
</dbReference>
<proteinExistence type="inferred from homology"/>
<dbReference type="PROSITE" id="PS00387">
    <property type="entry name" value="PPASE"/>
    <property type="match status" value="1"/>
</dbReference>
<comment type="catalytic activity">
    <reaction evidence="7">
        <text>diphosphate + H2O = 2 phosphate + H(+)</text>
        <dbReference type="Rhea" id="RHEA:24576"/>
        <dbReference type="ChEBI" id="CHEBI:15377"/>
        <dbReference type="ChEBI" id="CHEBI:15378"/>
        <dbReference type="ChEBI" id="CHEBI:33019"/>
        <dbReference type="ChEBI" id="CHEBI:43474"/>
        <dbReference type="EC" id="3.6.1.1"/>
    </reaction>
</comment>
<evidence type="ECO:0000256" key="6">
    <source>
        <dbReference type="ARBA" id="ARBA00022842"/>
    </source>
</evidence>
<dbReference type="InterPro" id="IPR008162">
    <property type="entry name" value="Pyrophosphatase"/>
</dbReference>